<evidence type="ECO:0000259" key="1">
    <source>
        <dbReference type="Pfam" id="PF13470"/>
    </source>
</evidence>
<keyword evidence="3" id="KW-1185">Reference proteome</keyword>
<dbReference type="Pfam" id="PF13470">
    <property type="entry name" value="PIN_3"/>
    <property type="match status" value="1"/>
</dbReference>
<dbReference type="InterPro" id="IPR002716">
    <property type="entry name" value="PIN_dom"/>
</dbReference>
<comment type="caution">
    <text evidence="2">The sequence shown here is derived from an EMBL/GenBank/DDBJ whole genome shotgun (WGS) entry which is preliminary data.</text>
</comment>
<protein>
    <submittedName>
        <fullName evidence="2">PIN domain-containing protein</fullName>
    </submittedName>
</protein>
<dbReference type="OrthoDB" id="1148871at2"/>
<name>A0A5R8KBA5_9BACT</name>
<dbReference type="SUPFAM" id="SSF88723">
    <property type="entry name" value="PIN domain-like"/>
    <property type="match status" value="1"/>
</dbReference>
<dbReference type="Gene3D" id="3.40.50.1010">
    <property type="entry name" value="5'-nuclease"/>
    <property type="match status" value="1"/>
</dbReference>
<evidence type="ECO:0000313" key="2">
    <source>
        <dbReference type="EMBL" id="TLD69598.1"/>
    </source>
</evidence>
<proteinExistence type="predicted"/>
<gene>
    <name evidence="2" type="ORF">FEM03_16705</name>
</gene>
<dbReference type="RefSeq" id="WP_138087426.1">
    <property type="nucleotide sequence ID" value="NZ_VAUV01000012.1"/>
</dbReference>
<dbReference type="EMBL" id="VAUV01000012">
    <property type="protein sequence ID" value="TLD69598.1"/>
    <property type="molecule type" value="Genomic_DNA"/>
</dbReference>
<reference evidence="2 3" key="1">
    <citation type="submission" date="2019-05" db="EMBL/GenBank/DDBJ databases">
        <title>Verrucobacter flavum gen. nov., sp. nov. a new member of the family Verrucomicrobiaceae.</title>
        <authorList>
            <person name="Szuroczki S."/>
            <person name="Abbaszade G."/>
            <person name="Szabo A."/>
            <person name="Felfoldi T."/>
            <person name="Schumann P."/>
            <person name="Boka K."/>
            <person name="Keki Z."/>
            <person name="Toumi M."/>
            <person name="Toth E."/>
        </authorList>
    </citation>
    <scope>NUCLEOTIDE SEQUENCE [LARGE SCALE GENOMIC DNA]</scope>
    <source>
        <strain evidence="2 3">MG-N-17</strain>
    </source>
</reference>
<sequence length="150" mass="16276">MNALIDTNVIVDVLTGRAPFFGDSSRVLDHAERGDYVAWVCATTVTTVFYLTRRHLGAEATVERIKDLTSICTVAPVNKAVIDSALESSFADFEDAVLHYSALIAGADCIVTRNEGDFRESSLLIYSPAQFLAALSQKMSESGVGKRLLD</sequence>
<dbReference type="Proteomes" id="UP000306196">
    <property type="component" value="Unassembled WGS sequence"/>
</dbReference>
<dbReference type="AlphaFoldDB" id="A0A5R8KBA5"/>
<dbReference type="InterPro" id="IPR029060">
    <property type="entry name" value="PIN-like_dom_sf"/>
</dbReference>
<feature type="domain" description="PIN" evidence="1">
    <location>
        <begin position="3"/>
        <end position="114"/>
    </location>
</feature>
<organism evidence="2 3">
    <name type="scientific">Phragmitibacter flavus</name>
    <dbReference type="NCBI Taxonomy" id="2576071"/>
    <lineage>
        <taxon>Bacteria</taxon>
        <taxon>Pseudomonadati</taxon>
        <taxon>Verrucomicrobiota</taxon>
        <taxon>Verrucomicrobiia</taxon>
        <taxon>Verrucomicrobiales</taxon>
        <taxon>Verrucomicrobiaceae</taxon>
        <taxon>Phragmitibacter</taxon>
    </lineage>
</organism>
<accession>A0A5R8KBA5</accession>
<evidence type="ECO:0000313" key="3">
    <source>
        <dbReference type="Proteomes" id="UP000306196"/>
    </source>
</evidence>